<comment type="subunit">
    <text evidence="2 10">Heterotrimer of A, B and C subunits.</text>
</comment>
<keyword evidence="6 10" id="KW-0547">Nucleotide-binding</keyword>
<evidence type="ECO:0000256" key="3">
    <source>
        <dbReference type="ARBA" id="ARBA00012739"/>
    </source>
</evidence>
<reference evidence="12 13" key="1">
    <citation type="submission" date="2018-03" db="EMBL/GenBank/DDBJ databases">
        <title>Draft Genome Sequences of the Obligatory Marine Myxobacteria Enhygromyxa salina SWB007.</title>
        <authorList>
            <person name="Poehlein A."/>
            <person name="Moghaddam J.A."/>
            <person name="Harms H."/>
            <person name="Alanjari M."/>
            <person name="Koenig G.M."/>
            <person name="Daniel R."/>
            <person name="Schaeberle T.F."/>
        </authorList>
    </citation>
    <scope>NUCLEOTIDE SEQUENCE [LARGE SCALE GENOMIC DNA]</scope>
    <source>
        <strain evidence="12 13">SWB007</strain>
    </source>
</reference>
<dbReference type="EC" id="6.3.5.7" evidence="3 10"/>
<dbReference type="InterPro" id="IPR020556">
    <property type="entry name" value="Amidase_CS"/>
</dbReference>
<protein>
    <recommendedName>
        <fullName evidence="4 10">Glutamyl-tRNA(Gln) amidotransferase subunit A</fullName>
        <shortName evidence="10">Glu-ADT subunit A</shortName>
        <ecNumber evidence="3 10">6.3.5.7</ecNumber>
    </recommendedName>
</protein>
<evidence type="ECO:0000256" key="9">
    <source>
        <dbReference type="ARBA" id="ARBA00047407"/>
    </source>
</evidence>
<evidence type="ECO:0000256" key="8">
    <source>
        <dbReference type="ARBA" id="ARBA00022917"/>
    </source>
</evidence>
<evidence type="ECO:0000256" key="6">
    <source>
        <dbReference type="ARBA" id="ARBA00022741"/>
    </source>
</evidence>
<dbReference type="HAMAP" id="MF_00120">
    <property type="entry name" value="GatA"/>
    <property type="match status" value="1"/>
</dbReference>
<dbReference type="NCBIfam" id="TIGR00132">
    <property type="entry name" value="gatA"/>
    <property type="match status" value="1"/>
</dbReference>
<dbReference type="AlphaFoldDB" id="A0A2S9YX16"/>
<feature type="active site" description="Charge relay system" evidence="10">
    <location>
        <position position="158"/>
    </location>
</feature>
<feature type="domain" description="Amidase" evidence="11">
    <location>
        <begin position="28"/>
        <end position="477"/>
    </location>
</feature>
<keyword evidence="7 10" id="KW-0067">ATP-binding</keyword>
<dbReference type="GO" id="GO:0006412">
    <property type="term" value="P:translation"/>
    <property type="evidence" value="ECO:0007669"/>
    <property type="project" value="UniProtKB-UniRule"/>
</dbReference>
<organism evidence="12 13">
    <name type="scientific">Enhygromyxa salina</name>
    <dbReference type="NCBI Taxonomy" id="215803"/>
    <lineage>
        <taxon>Bacteria</taxon>
        <taxon>Pseudomonadati</taxon>
        <taxon>Myxococcota</taxon>
        <taxon>Polyangia</taxon>
        <taxon>Nannocystales</taxon>
        <taxon>Nannocystaceae</taxon>
        <taxon>Enhygromyxa</taxon>
    </lineage>
</organism>
<comment type="caution">
    <text evidence="12">The sequence shown here is derived from an EMBL/GenBank/DDBJ whole genome shotgun (WGS) entry which is preliminary data.</text>
</comment>
<gene>
    <name evidence="10 12" type="primary">gatA</name>
    <name evidence="12" type="ORF">ENSA7_06910</name>
</gene>
<feature type="active site" description="Charge relay system" evidence="10">
    <location>
        <position position="83"/>
    </location>
</feature>
<evidence type="ECO:0000256" key="2">
    <source>
        <dbReference type="ARBA" id="ARBA00011123"/>
    </source>
</evidence>
<dbReference type="GO" id="GO:0030956">
    <property type="term" value="C:glutamyl-tRNA(Gln) amidotransferase complex"/>
    <property type="evidence" value="ECO:0007669"/>
    <property type="project" value="InterPro"/>
</dbReference>
<dbReference type="InterPro" id="IPR023631">
    <property type="entry name" value="Amidase_dom"/>
</dbReference>
<name>A0A2S9YX16_9BACT</name>
<evidence type="ECO:0000313" key="12">
    <source>
        <dbReference type="EMBL" id="PRQ09630.1"/>
    </source>
</evidence>
<dbReference type="GO" id="GO:0005524">
    <property type="term" value="F:ATP binding"/>
    <property type="evidence" value="ECO:0007669"/>
    <property type="project" value="UniProtKB-KW"/>
</dbReference>
<comment type="similarity">
    <text evidence="1 10">Belongs to the amidase family. GatA subfamily.</text>
</comment>
<evidence type="ECO:0000313" key="13">
    <source>
        <dbReference type="Proteomes" id="UP000238823"/>
    </source>
</evidence>
<comment type="catalytic activity">
    <reaction evidence="9 10">
        <text>L-glutamyl-tRNA(Gln) + L-glutamine + ATP + H2O = L-glutaminyl-tRNA(Gln) + L-glutamate + ADP + phosphate + H(+)</text>
        <dbReference type="Rhea" id="RHEA:17521"/>
        <dbReference type="Rhea" id="RHEA-COMP:9681"/>
        <dbReference type="Rhea" id="RHEA-COMP:9684"/>
        <dbReference type="ChEBI" id="CHEBI:15377"/>
        <dbReference type="ChEBI" id="CHEBI:15378"/>
        <dbReference type="ChEBI" id="CHEBI:29985"/>
        <dbReference type="ChEBI" id="CHEBI:30616"/>
        <dbReference type="ChEBI" id="CHEBI:43474"/>
        <dbReference type="ChEBI" id="CHEBI:58359"/>
        <dbReference type="ChEBI" id="CHEBI:78520"/>
        <dbReference type="ChEBI" id="CHEBI:78521"/>
        <dbReference type="ChEBI" id="CHEBI:456216"/>
        <dbReference type="EC" id="6.3.5.7"/>
    </reaction>
</comment>
<keyword evidence="8 10" id="KW-0648">Protein biosynthesis</keyword>
<keyword evidence="12" id="KW-0808">Transferase</keyword>
<dbReference type="PANTHER" id="PTHR11895:SF151">
    <property type="entry name" value="GLUTAMYL-TRNA(GLN) AMIDOTRANSFERASE SUBUNIT A"/>
    <property type="match status" value="1"/>
</dbReference>
<dbReference type="SUPFAM" id="SSF75304">
    <property type="entry name" value="Amidase signature (AS) enzymes"/>
    <property type="match status" value="1"/>
</dbReference>
<dbReference type="InterPro" id="IPR036928">
    <property type="entry name" value="AS_sf"/>
</dbReference>
<evidence type="ECO:0000259" key="11">
    <source>
        <dbReference type="Pfam" id="PF01425"/>
    </source>
</evidence>
<dbReference type="Pfam" id="PF01425">
    <property type="entry name" value="Amidase"/>
    <property type="match status" value="1"/>
</dbReference>
<dbReference type="InterPro" id="IPR000120">
    <property type="entry name" value="Amidase"/>
</dbReference>
<feature type="active site" description="Acyl-ester intermediate" evidence="10">
    <location>
        <position position="182"/>
    </location>
</feature>
<proteinExistence type="inferred from homology"/>
<evidence type="ECO:0000256" key="5">
    <source>
        <dbReference type="ARBA" id="ARBA00022598"/>
    </source>
</evidence>
<evidence type="ECO:0000256" key="10">
    <source>
        <dbReference type="HAMAP-Rule" id="MF_00120"/>
    </source>
</evidence>
<dbReference type="Proteomes" id="UP000238823">
    <property type="component" value="Unassembled WGS sequence"/>
</dbReference>
<sequence>MSDFDDILARSARALASGIRRGELSAVDVTQAHLEQIQATEPALHAYRCVTSELALEQAAAVDRARAAGAQLGPLAGVPVALKDIFVTEGVATTCGSAILSGWVPPYQGTHAQRLADAGAVLLGKLAMDEFGMGSASENTPFEPVHNPWAVGHVPGGSSGGTAAAVAARSCALGLGTDTGGSIRQPASLCNLVGLKPTYGRVSRHGMIAFASSLDQAGPMTREVGDAALALGVLAGVDPSDATSLDAPVPDYLAAVDAGALGQLAGTTIGVHRRALELDGLDAEVRARFEASLAVLADAGARVVDIELPHFEHAVATYYVLCTAEASSNLARYDGVRYGLRRARPSLRETYEATRHDGFGVEVKRRILLGTFVLRAESYADYYGRAMQVRSLIAQDYAAAFTRCDMIASPTSPVPSWRIGAKVDDPLALYLLDVFTIGANLAGLPAISIPAGFTTSSPRLPIGLQLIGPHLAEPALLRVAAAHEAATAWHLERPPATGAAS</sequence>
<dbReference type="EMBL" id="PVNL01000015">
    <property type="protein sequence ID" value="PRQ09630.1"/>
    <property type="molecule type" value="Genomic_DNA"/>
</dbReference>
<evidence type="ECO:0000256" key="4">
    <source>
        <dbReference type="ARBA" id="ARBA00014428"/>
    </source>
</evidence>
<evidence type="ECO:0000256" key="1">
    <source>
        <dbReference type="ARBA" id="ARBA00008069"/>
    </source>
</evidence>
<dbReference type="PROSITE" id="PS00571">
    <property type="entry name" value="AMIDASES"/>
    <property type="match status" value="1"/>
</dbReference>
<evidence type="ECO:0000256" key="7">
    <source>
        <dbReference type="ARBA" id="ARBA00022840"/>
    </source>
</evidence>
<comment type="function">
    <text evidence="10">Allows the formation of correctly charged Gln-tRNA(Gln) through the transamidation of misacylated Glu-tRNA(Gln) in organisms which lack glutaminyl-tRNA synthetase. The reaction takes place in the presence of glutamine and ATP through an activated gamma-phospho-Glu-tRNA(Gln).</text>
</comment>
<keyword evidence="5 10" id="KW-0436">Ligase</keyword>
<accession>A0A2S9YX16</accession>
<dbReference type="GO" id="GO:0050567">
    <property type="term" value="F:glutaminyl-tRNA synthase (glutamine-hydrolyzing) activity"/>
    <property type="evidence" value="ECO:0007669"/>
    <property type="project" value="UniProtKB-UniRule"/>
</dbReference>
<dbReference type="InterPro" id="IPR004412">
    <property type="entry name" value="GatA"/>
</dbReference>
<dbReference type="PANTHER" id="PTHR11895">
    <property type="entry name" value="TRANSAMIDASE"/>
    <property type="match status" value="1"/>
</dbReference>
<dbReference type="Gene3D" id="3.90.1300.10">
    <property type="entry name" value="Amidase signature (AS) domain"/>
    <property type="match status" value="1"/>
</dbReference>
<dbReference type="RefSeq" id="WP_244923699.1">
    <property type="nucleotide sequence ID" value="NZ_PVNL01000015.1"/>
</dbReference>
<dbReference type="GO" id="GO:0016740">
    <property type="term" value="F:transferase activity"/>
    <property type="evidence" value="ECO:0007669"/>
    <property type="project" value="UniProtKB-KW"/>
</dbReference>